<evidence type="ECO:0000313" key="2">
    <source>
        <dbReference type="EMBL" id="RNA11524.1"/>
    </source>
</evidence>
<keyword evidence="1" id="KW-0732">Signal</keyword>
<proteinExistence type="predicted"/>
<accession>A0A3M7QK61</accession>
<dbReference type="Proteomes" id="UP000276133">
    <property type="component" value="Unassembled WGS sequence"/>
</dbReference>
<dbReference type="EMBL" id="REGN01005940">
    <property type="protein sequence ID" value="RNA11524.1"/>
    <property type="molecule type" value="Genomic_DNA"/>
</dbReference>
<comment type="caution">
    <text evidence="2">The sequence shown here is derived from an EMBL/GenBank/DDBJ whole genome shotgun (WGS) entry which is preliminary data.</text>
</comment>
<evidence type="ECO:0000256" key="1">
    <source>
        <dbReference type="SAM" id="SignalP"/>
    </source>
</evidence>
<reference evidence="2 3" key="1">
    <citation type="journal article" date="2018" name="Sci. Rep.">
        <title>Genomic signatures of local adaptation to the degree of environmental predictability in rotifers.</title>
        <authorList>
            <person name="Franch-Gras L."/>
            <person name="Hahn C."/>
            <person name="Garcia-Roger E.M."/>
            <person name="Carmona M.J."/>
            <person name="Serra M."/>
            <person name="Gomez A."/>
        </authorList>
    </citation>
    <scope>NUCLEOTIDE SEQUENCE [LARGE SCALE GENOMIC DNA]</scope>
    <source>
        <strain evidence="2">HYR1</strain>
    </source>
</reference>
<feature type="chain" id="PRO_5018019758" description="Secreted protein" evidence="1">
    <location>
        <begin position="19"/>
        <end position="85"/>
    </location>
</feature>
<sequence length="85" mass="9914">MQIHILFGLLLFGSYSQFEVLHLDVQKYILKLVPNPNQEKIKLVIVLLKASKAKEKCLFNSIFCFICETTNFTESTRPQFFSKNK</sequence>
<name>A0A3M7QK61_BRAPC</name>
<feature type="signal peptide" evidence="1">
    <location>
        <begin position="1"/>
        <end position="18"/>
    </location>
</feature>
<dbReference type="AlphaFoldDB" id="A0A3M7QK61"/>
<evidence type="ECO:0008006" key="4">
    <source>
        <dbReference type="Google" id="ProtNLM"/>
    </source>
</evidence>
<organism evidence="2 3">
    <name type="scientific">Brachionus plicatilis</name>
    <name type="common">Marine rotifer</name>
    <name type="synonym">Brachionus muelleri</name>
    <dbReference type="NCBI Taxonomy" id="10195"/>
    <lineage>
        <taxon>Eukaryota</taxon>
        <taxon>Metazoa</taxon>
        <taxon>Spiralia</taxon>
        <taxon>Gnathifera</taxon>
        <taxon>Rotifera</taxon>
        <taxon>Eurotatoria</taxon>
        <taxon>Monogononta</taxon>
        <taxon>Pseudotrocha</taxon>
        <taxon>Ploima</taxon>
        <taxon>Brachionidae</taxon>
        <taxon>Brachionus</taxon>
    </lineage>
</organism>
<keyword evidence="3" id="KW-1185">Reference proteome</keyword>
<gene>
    <name evidence="2" type="ORF">BpHYR1_000041</name>
</gene>
<protein>
    <recommendedName>
        <fullName evidence="4">Secreted protein</fullName>
    </recommendedName>
</protein>
<evidence type="ECO:0000313" key="3">
    <source>
        <dbReference type="Proteomes" id="UP000276133"/>
    </source>
</evidence>